<keyword evidence="2" id="KW-1185">Reference proteome</keyword>
<dbReference type="Proteomes" id="UP000298663">
    <property type="component" value="Chromosome X"/>
</dbReference>
<reference evidence="1 2" key="2">
    <citation type="journal article" date="2019" name="G3 (Bethesda)">
        <title>Hybrid Assembly of the Genome of the Entomopathogenic Nematode Steinernema carpocapsae Identifies the X-Chromosome.</title>
        <authorList>
            <person name="Serra L."/>
            <person name="Macchietto M."/>
            <person name="Macias-Munoz A."/>
            <person name="McGill C.J."/>
            <person name="Rodriguez I.M."/>
            <person name="Rodriguez B."/>
            <person name="Murad R."/>
            <person name="Mortazavi A."/>
        </authorList>
    </citation>
    <scope>NUCLEOTIDE SEQUENCE [LARGE SCALE GENOMIC DNA]</scope>
    <source>
        <strain evidence="1 2">ALL</strain>
    </source>
</reference>
<name>A0A4U8UIY2_STECR</name>
<evidence type="ECO:0000313" key="2">
    <source>
        <dbReference type="Proteomes" id="UP000298663"/>
    </source>
</evidence>
<reference evidence="1 2" key="1">
    <citation type="journal article" date="2015" name="Genome Biol.">
        <title>Comparative genomics of Steinernema reveals deeply conserved gene regulatory networks.</title>
        <authorList>
            <person name="Dillman A.R."/>
            <person name="Macchietto M."/>
            <person name="Porter C.F."/>
            <person name="Rogers A."/>
            <person name="Williams B."/>
            <person name="Antoshechkin I."/>
            <person name="Lee M.M."/>
            <person name="Goodwin Z."/>
            <person name="Lu X."/>
            <person name="Lewis E.E."/>
            <person name="Goodrich-Blair H."/>
            <person name="Stock S.P."/>
            <person name="Adams B.J."/>
            <person name="Sternberg P.W."/>
            <person name="Mortazavi A."/>
        </authorList>
    </citation>
    <scope>NUCLEOTIDE SEQUENCE [LARGE SCALE GENOMIC DNA]</scope>
    <source>
        <strain evidence="1 2">ALL</strain>
    </source>
</reference>
<accession>A0A4U8UIY2</accession>
<dbReference type="EMBL" id="CM016762">
    <property type="protein sequence ID" value="TMS32601.1"/>
    <property type="molecule type" value="Genomic_DNA"/>
</dbReference>
<organism evidence="1 2">
    <name type="scientific">Steinernema carpocapsae</name>
    <name type="common">Entomopathogenic nematode</name>
    <dbReference type="NCBI Taxonomy" id="34508"/>
    <lineage>
        <taxon>Eukaryota</taxon>
        <taxon>Metazoa</taxon>
        <taxon>Ecdysozoa</taxon>
        <taxon>Nematoda</taxon>
        <taxon>Chromadorea</taxon>
        <taxon>Rhabditida</taxon>
        <taxon>Tylenchina</taxon>
        <taxon>Panagrolaimomorpha</taxon>
        <taxon>Strongyloidoidea</taxon>
        <taxon>Steinernematidae</taxon>
        <taxon>Steinernema</taxon>
    </lineage>
</organism>
<dbReference type="AlphaFoldDB" id="A0A4U8UIY2"/>
<sequence length="80" mass="9428">MFFMREWLLKRVYDKAKNRNQSLVVYAQQLTQFHEDVSRFAILVNRLVNNRRREVAAGDSGEPVNKLAVKCDLEIGDRLF</sequence>
<protein>
    <submittedName>
        <fullName evidence="1">Uncharacterized protein</fullName>
    </submittedName>
</protein>
<evidence type="ECO:0000313" key="1">
    <source>
        <dbReference type="EMBL" id="TMS32601.1"/>
    </source>
</evidence>
<proteinExistence type="predicted"/>
<gene>
    <name evidence="1" type="ORF">L596_000420</name>
</gene>
<comment type="caution">
    <text evidence="1">The sequence shown here is derived from an EMBL/GenBank/DDBJ whole genome shotgun (WGS) entry which is preliminary data.</text>
</comment>
<dbReference type="EMBL" id="AZBU02000001">
    <property type="protein sequence ID" value="TMS32601.1"/>
    <property type="molecule type" value="Genomic_DNA"/>
</dbReference>